<protein>
    <submittedName>
        <fullName evidence="2">Transcriptional regulator, putative</fullName>
    </submittedName>
</protein>
<sequence>MLYIDASNSKLFLMELDTTIPPHAGCLLISEPFLQDENFVRSVILLCENNEKGSFGLVLNKLSLFKLGDLLDMLSEVESDVYVGGPVEQNTLHFIYFGPKQLEDSVPLQGDLWWGGDFNELTRKFNDGTLDIHTFRFFIGYSGWSGGQLDAELEEKTWIVCRNEFTDQIFFSDPDELWRVILKNMGGMYQVLANYPIDPRLN</sequence>
<gene>
    <name evidence="2" type="ORF">ADIS_1473</name>
</gene>
<evidence type="ECO:0000256" key="1">
    <source>
        <dbReference type="ARBA" id="ARBA00009600"/>
    </source>
</evidence>
<dbReference type="Gene3D" id="3.40.1740.10">
    <property type="entry name" value="VC0467-like"/>
    <property type="match status" value="1"/>
</dbReference>
<dbReference type="PANTHER" id="PTHR30327:SF1">
    <property type="entry name" value="UPF0301 PROTEIN YQGE"/>
    <property type="match status" value="1"/>
</dbReference>
<evidence type="ECO:0000313" key="3">
    <source>
        <dbReference type="Proteomes" id="UP000013909"/>
    </source>
</evidence>
<dbReference type="GO" id="GO:0005829">
    <property type="term" value="C:cytosol"/>
    <property type="evidence" value="ECO:0007669"/>
    <property type="project" value="TreeGrafter"/>
</dbReference>
<name>R7ZVA1_9BACT</name>
<dbReference type="Proteomes" id="UP000013909">
    <property type="component" value="Unassembled WGS sequence"/>
</dbReference>
<dbReference type="EMBL" id="AQHR01000044">
    <property type="protein sequence ID" value="EON77934.1"/>
    <property type="molecule type" value="Genomic_DNA"/>
</dbReference>
<dbReference type="InterPro" id="IPR003774">
    <property type="entry name" value="AlgH-like"/>
</dbReference>
<dbReference type="Pfam" id="PF02622">
    <property type="entry name" value="DUF179"/>
    <property type="match status" value="1"/>
</dbReference>
<reference evidence="2 3" key="1">
    <citation type="submission" date="2013-02" db="EMBL/GenBank/DDBJ databases">
        <title>A novel strain isolated from Lonar lake, Maharashtra, India.</title>
        <authorList>
            <person name="Singh A."/>
        </authorList>
    </citation>
    <scope>NUCLEOTIDE SEQUENCE [LARGE SCALE GENOMIC DNA]</scope>
    <source>
        <strain evidence="2 3">AK24</strain>
    </source>
</reference>
<comment type="caution">
    <text evidence="2">The sequence shown here is derived from an EMBL/GenBank/DDBJ whole genome shotgun (WGS) entry which is preliminary data.</text>
</comment>
<dbReference type="AlphaFoldDB" id="R7ZVA1"/>
<dbReference type="STRING" id="1232681.ADIS_1473"/>
<comment type="similarity">
    <text evidence="1">Belongs to the UPF0301 (AlgH) family.</text>
</comment>
<proteinExistence type="inferred from homology"/>
<dbReference type="PANTHER" id="PTHR30327">
    <property type="entry name" value="UNCHARACTERIZED PROTEIN YQGE"/>
    <property type="match status" value="1"/>
</dbReference>
<evidence type="ECO:0000313" key="2">
    <source>
        <dbReference type="EMBL" id="EON77934.1"/>
    </source>
</evidence>
<organism evidence="2 3">
    <name type="scientific">Lunatimonas lonarensis</name>
    <dbReference type="NCBI Taxonomy" id="1232681"/>
    <lineage>
        <taxon>Bacteria</taxon>
        <taxon>Pseudomonadati</taxon>
        <taxon>Bacteroidota</taxon>
        <taxon>Cytophagia</taxon>
        <taxon>Cytophagales</taxon>
        <taxon>Cyclobacteriaceae</taxon>
    </lineage>
</organism>
<dbReference type="SUPFAM" id="SSF143456">
    <property type="entry name" value="VC0467-like"/>
    <property type="match status" value="1"/>
</dbReference>
<accession>R7ZVA1</accession>
<keyword evidence="3" id="KW-1185">Reference proteome</keyword>